<proteinExistence type="predicted"/>
<evidence type="ECO:0008006" key="7">
    <source>
        <dbReference type="Google" id="ProtNLM"/>
    </source>
</evidence>
<dbReference type="PROSITE" id="PS50088">
    <property type="entry name" value="ANK_REPEAT"/>
    <property type="match status" value="2"/>
</dbReference>
<keyword evidence="4" id="KW-1133">Transmembrane helix</keyword>
<feature type="repeat" description="ANK" evidence="3">
    <location>
        <begin position="89"/>
        <end position="113"/>
    </location>
</feature>
<dbReference type="EMBL" id="JBJQOH010000006">
    <property type="protein sequence ID" value="KAL3684572.1"/>
    <property type="molecule type" value="Genomic_DNA"/>
</dbReference>
<evidence type="ECO:0000256" key="3">
    <source>
        <dbReference type="PROSITE-ProRule" id="PRU00023"/>
    </source>
</evidence>
<evidence type="ECO:0000313" key="6">
    <source>
        <dbReference type="Proteomes" id="UP001633002"/>
    </source>
</evidence>
<protein>
    <recommendedName>
        <fullName evidence="7">Ankyrin repeat-containing protein</fullName>
    </recommendedName>
</protein>
<evidence type="ECO:0000256" key="2">
    <source>
        <dbReference type="ARBA" id="ARBA00023043"/>
    </source>
</evidence>
<keyword evidence="4" id="KW-0812">Transmembrane</keyword>
<gene>
    <name evidence="5" type="ORF">R1sor_002594</name>
</gene>
<feature type="repeat" description="ANK" evidence="3">
    <location>
        <begin position="123"/>
        <end position="145"/>
    </location>
</feature>
<dbReference type="InterPro" id="IPR002110">
    <property type="entry name" value="Ankyrin_rpt"/>
</dbReference>
<comment type="caution">
    <text evidence="5">The sequence shown here is derived from an EMBL/GenBank/DDBJ whole genome shotgun (WGS) entry which is preliminary data.</text>
</comment>
<keyword evidence="1" id="KW-0677">Repeat</keyword>
<dbReference type="Pfam" id="PF00023">
    <property type="entry name" value="Ank"/>
    <property type="match status" value="1"/>
</dbReference>
<reference evidence="5 6" key="1">
    <citation type="submission" date="2024-09" db="EMBL/GenBank/DDBJ databases">
        <title>Chromosome-scale assembly of Riccia sorocarpa.</title>
        <authorList>
            <person name="Paukszto L."/>
        </authorList>
    </citation>
    <scope>NUCLEOTIDE SEQUENCE [LARGE SCALE GENOMIC DNA]</scope>
    <source>
        <strain evidence="5">LP-2024</strain>
        <tissue evidence="5">Aerial parts of the thallus</tissue>
    </source>
</reference>
<dbReference type="AlphaFoldDB" id="A0ABD3GZ89"/>
<keyword evidence="2 3" id="KW-0040">ANK repeat</keyword>
<feature type="transmembrane region" description="Helical" evidence="4">
    <location>
        <begin position="587"/>
        <end position="607"/>
    </location>
</feature>
<dbReference type="PROSITE" id="PS50297">
    <property type="entry name" value="ANK_REP_REGION"/>
    <property type="match status" value="2"/>
</dbReference>
<evidence type="ECO:0000256" key="4">
    <source>
        <dbReference type="SAM" id="Phobius"/>
    </source>
</evidence>
<accession>A0ABD3GZ89</accession>
<dbReference type="SMART" id="SM00248">
    <property type="entry name" value="ANK"/>
    <property type="match status" value="7"/>
</dbReference>
<name>A0ABD3GZ89_9MARC</name>
<dbReference type="InterPro" id="IPR036770">
    <property type="entry name" value="Ankyrin_rpt-contain_sf"/>
</dbReference>
<dbReference type="Gene3D" id="1.25.40.20">
    <property type="entry name" value="Ankyrin repeat-containing domain"/>
    <property type="match status" value="2"/>
</dbReference>
<feature type="transmembrane region" description="Helical" evidence="4">
    <location>
        <begin position="627"/>
        <end position="651"/>
    </location>
</feature>
<evidence type="ECO:0000256" key="1">
    <source>
        <dbReference type="ARBA" id="ARBA00022737"/>
    </source>
</evidence>
<keyword evidence="6" id="KW-1185">Reference proteome</keyword>
<dbReference type="SUPFAM" id="SSF48403">
    <property type="entry name" value="Ankyrin repeat"/>
    <property type="match status" value="2"/>
</dbReference>
<dbReference type="Proteomes" id="UP001633002">
    <property type="component" value="Unassembled WGS sequence"/>
</dbReference>
<dbReference type="Pfam" id="PF12796">
    <property type="entry name" value="Ank_2"/>
    <property type="match status" value="1"/>
</dbReference>
<dbReference type="PANTHER" id="PTHR24198:SF165">
    <property type="entry name" value="ANKYRIN REPEAT-CONTAINING PROTEIN-RELATED"/>
    <property type="match status" value="1"/>
</dbReference>
<keyword evidence="4" id="KW-0472">Membrane</keyword>
<evidence type="ECO:0000313" key="5">
    <source>
        <dbReference type="EMBL" id="KAL3684572.1"/>
    </source>
</evidence>
<dbReference type="PANTHER" id="PTHR24198">
    <property type="entry name" value="ANKYRIN REPEAT AND PROTEIN KINASE DOMAIN-CONTAINING PROTEIN"/>
    <property type="match status" value="1"/>
</dbReference>
<sequence length="752" mass="85428">MDEIQSAQVDTAIDISSHTTILEKVVIAAKRNQKLSDIDGYSPWVLEPEEILDGDLHLNLLHVAAWTGHMPTIEYLRTANVSVHITTAGGFTPLHLAASRGHSEVLDSLLEWGIVDVCAVSTEGFTALHLAAYGGHYECVKALLRMCPINTHINAKDEVLGRTALHWAVCHSSSRKLFDLLLENHEYEIDICATDRSGFTPLHFAVMRVTERVFTSEQKRTLLRKIGDTNLLQDDSTEEWIKDFFEDEGRRKLLSHYRSLKFSDGSLEQTILSAHVLEDLPRRLVNELLKRNRDQVNTKVACQDNAELVSYLLQIPDVNVNDRDMIYGMTPLHCSMWAGSMRAFLKLISFEEVDVNAGLVRRGKGPRELVLSGEFSQGEGDDGSDDENLLAPDPRCSLWPRTRSMKRHYSRLKTWNAREYSAEGEEVLSQVEDHTEVISQTTSSDKKYVHNCLREFQSLETPLHLGIRYCRPETLWQMMITFCKHPKLDPAICSSVGLQPLQLAWARSVFTLSNQDSFPERFIIHKELKKLKSGIIKLQRIERDANLAPHEKAFVELQPGITLLEGHPRNKLLMTNMKDEERRFQNMTNVVLVASTVVAGFTFQGILQPPVLTTLKATTGLRLIQAAFWMTNSFAFFVAVSMILVCLESFAARPAPNYHRLYLDSHMYFTYQQRVTTVLLGWSITSGVLAYYFASILNFRDKISFSGVYVIVGIACIMFLYLVAILYSLHHLGLVLKLSPKYIHQDVVQKFR</sequence>
<feature type="transmembrane region" description="Helical" evidence="4">
    <location>
        <begin position="675"/>
        <end position="694"/>
    </location>
</feature>
<organism evidence="5 6">
    <name type="scientific">Riccia sorocarpa</name>
    <dbReference type="NCBI Taxonomy" id="122646"/>
    <lineage>
        <taxon>Eukaryota</taxon>
        <taxon>Viridiplantae</taxon>
        <taxon>Streptophyta</taxon>
        <taxon>Embryophyta</taxon>
        <taxon>Marchantiophyta</taxon>
        <taxon>Marchantiopsida</taxon>
        <taxon>Marchantiidae</taxon>
        <taxon>Marchantiales</taxon>
        <taxon>Ricciaceae</taxon>
        <taxon>Riccia</taxon>
    </lineage>
</organism>
<feature type="transmembrane region" description="Helical" evidence="4">
    <location>
        <begin position="706"/>
        <end position="729"/>
    </location>
</feature>